<protein>
    <submittedName>
        <fullName evidence="2">Uncharacterized protein</fullName>
    </submittedName>
</protein>
<dbReference type="EMBL" id="JARBJD010000004">
    <property type="protein sequence ID" value="KAK2964046.1"/>
    <property type="molecule type" value="Genomic_DNA"/>
</dbReference>
<reference evidence="2 3" key="1">
    <citation type="journal article" date="2022" name="bioRxiv">
        <title>Genomics of Preaxostyla Flagellates Illuminates Evolutionary Transitions and the Path Towards Mitochondrial Loss.</title>
        <authorList>
            <person name="Novak L.V.F."/>
            <person name="Treitli S.C."/>
            <person name="Pyrih J."/>
            <person name="Halakuc P."/>
            <person name="Pipaliya S.V."/>
            <person name="Vacek V."/>
            <person name="Brzon O."/>
            <person name="Soukal P."/>
            <person name="Eme L."/>
            <person name="Dacks J.B."/>
            <person name="Karnkowska A."/>
            <person name="Elias M."/>
            <person name="Hampl V."/>
        </authorList>
    </citation>
    <scope>NUCLEOTIDE SEQUENCE [LARGE SCALE GENOMIC DNA]</scope>
    <source>
        <strain evidence="2">NAU3</strain>
        <tissue evidence="2">Gut</tissue>
    </source>
</reference>
<dbReference type="Proteomes" id="UP001281761">
    <property type="component" value="Unassembled WGS sequence"/>
</dbReference>
<gene>
    <name evidence="2" type="ORF">BLNAU_1127</name>
</gene>
<keyword evidence="3" id="KW-1185">Reference proteome</keyword>
<organism evidence="2 3">
    <name type="scientific">Blattamonas nauphoetae</name>
    <dbReference type="NCBI Taxonomy" id="2049346"/>
    <lineage>
        <taxon>Eukaryota</taxon>
        <taxon>Metamonada</taxon>
        <taxon>Preaxostyla</taxon>
        <taxon>Oxymonadida</taxon>
        <taxon>Blattamonas</taxon>
    </lineage>
</organism>
<comment type="caution">
    <text evidence="2">The sequence shown here is derived from an EMBL/GenBank/DDBJ whole genome shotgun (WGS) entry which is preliminary data.</text>
</comment>
<evidence type="ECO:0000256" key="1">
    <source>
        <dbReference type="SAM" id="MobiDB-lite"/>
    </source>
</evidence>
<feature type="compositionally biased region" description="Low complexity" evidence="1">
    <location>
        <begin position="401"/>
        <end position="419"/>
    </location>
</feature>
<feature type="compositionally biased region" description="Polar residues" evidence="1">
    <location>
        <begin position="420"/>
        <end position="431"/>
    </location>
</feature>
<evidence type="ECO:0000313" key="3">
    <source>
        <dbReference type="Proteomes" id="UP001281761"/>
    </source>
</evidence>
<feature type="region of interest" description="Disordered" evidence="1">
    <location>
        <begin position="265"/>
        <end position="431"/>
    </location>
</feature>
<feature type="compositionally biased region" description="Pro residues" evidence="1">
    <location>
        <begin position="276"/>
        <end position="293"/>
    </location>
</feature>
<name>A0ABQ9YJV7_9EUKA</name>
<proteinExistence type="predicted"/>
<feature type="compositionally biased region" description="Low complexity" evidence="1">
    <location>
        <begin position="330"/>
        <end position="369"/>
    </location>
</feature>
<evidence type="ECO:0000313" key="2">
    <source>
        <dbReference type="EMBL" id="KAK2964046.1"/>
    </source>
</evidence>
<sequence>MLHAIRKLFDDQTQPKYHFTPIAPFKYNYDEYIHQCALNNKAELKDYFKRCFKGKVVEWNGIVVRTEKKCTYIQCTPTDTEINNYDVKLHLTKEAQKHYDILFQENQVVKFRGELEDYGISTAHELRYLNDETIPATPGLTWEYYLSIFGRKGHEAQALYHATFWKGKQIELRGHFRDVIQLSLSASRNGSAELKLAGGFTECRQEPLAVFFPSAIPEMIKLAKQSKPTDEFRIMAEVDERTERTHTFFVRAMIGPLSSATPTRLGFQGTFFPEETPQPAPAQPVQILPPPQYSPQYQPTDQKVGYVPGQPQYSPQPITMGPQPYPPQHPQAYPQPQGYPQPGYQPSHQQYQPQQSQMAQSQYNPADPTFAPPPAAPFTVPHSHPSAGVPQKDEDIPPSLPGQGYQQQPPQSSYQPVSSEAYQQYPSLPLQ</sequence>
<accession>A0ABQ9YJV7</accession>